<evidence type="ECO:0000313" key="1">
    <source>
        <dbReference type="EMBL" id="NGO39107.1"/>
    </source>
</evidence>
<proteinExistence type="predicted"/>
<dbReference type="EMBL" id="JAAKYA010000045">
    <property type="protein sequence ID" value="NGO39107.1"/>
    <property type="molecule type" value="Genomic_DNA"/>
</dbReference>
<comment type="caution">
    <text evidence="1">The sequence shown here is derived from an EMBL/GenBank/DDBJ whole genome shotgun (WGS) entry which is preliminary data.</text>
</comment>
<reference evidence="1 2" key="1">
    <citation type="submission" date="2020-02" db="EMBL/GenBank/DDBJ databases">
        <title>Draft genome sequence of Limisphaera ngatamarikiensis NGM72.4T, a thermophilic Verrucomicrobia grouped in subdivision 3.</title>
        <authorList>
            <person name="Carere C.R."/>
            <person name="Steen J."/>
            <person name="Hugenholtz P."/>
            <person name="Stott M.B."/>
        </authorList>
    </citation>
    <scope>NUCLEOTIDE SEQUENCE [LARGE SCALE GENOMIC DNA]</scope>
    <source>
        <strain evidence="1 2">NGM72.4</strain>
    </source>
</reference>
<gene>
    <name evidence="1" type="ORF">G4L39_06805</name>
</gene>
<protein>
    <submittedName>
        <fullName evidence="1">Uncharacterized protein</fullName>
    </submittedName>
</protein>
<sequence length="102" mass="11054">MAHSYRVKTGAGWAAVTTEAPYAIHHQTGATIPPHTVPATSYITRTGKTVQRRAYTHPGATLPARPFLPIAESAGAWRLTRIAELMFGPHIERAIRTALGLI</sequence>
<name>A0A6M1RNV0_9BACT</name>
<keyword evidence="2" id="KW-1185">Reference proteome</keyword>
<accession>A0A6M1RNV0</accession>
<dbReference type="Proteomes" id="UP000477311">
    <property type="component" value="Unassembled WGS sequence"/>
</dbReference>
<dbReference type="AlphaFoldDB" id="A0A6M1RNV0"/>
<evidence type="ECO:0000313" key="2">
    <source>
        <dbReference type="Proteomes" id="UP000477311"/>
    </source>
</evidence>
<organism evidence="1 2">
    <name type="scientific">Limisphaera ngatamarikiensis</name>
    <dbReference type="NCBI Taxonomy" id="1324935"/>
    <lineage>
        <taxon>Bacteria</taxon>
        <taxon>Pseudomonadati</taxon>
        <taxon>Verrucomicrobiota</taxon>
        <taxon>Verrucomicrobiia</taxon>
        <taxon>Limisphaerales</taxon>
        <taxon>Limisphaeraceae</taxon>
        <taxon>Limisphaera</taxon>
    </lineage>
</organism>